<feature type="repeat" description="TPR" evidence="3">
    <location>
        <begin position="534"/>
        <end position="567"/>
    </location>
</feature>
<reference evidence="5" key="1">
    <citation type="submission" date="2021-02" db="EMBL/GenBank/DDBJ databases">
        <authorList>
            <person name="Nowell W R."/>
        </authorList>
    </citation>
    <scope>NUCLEOTIDE SEQUENCE</scope>
</reference>
<dbReference type="Proteomes" id="UP000663855">
    <property type="component" value="Unassembled WGS sequence"/>
</dbReference>
<dbReference type="AlphaFoldDB" id="A0A814NN85"/>
<dbReference type="Pfam" id="PF03496">
    <property type="entry name" value="ADPrib_exo_Tox"/>
    <property type="match status" value="1"/>
</dbReference>
<evidence type="ECO:0000259" key="4">
    <source>
        <dbReference type="Pfam" id="PF03496"/>
    </source>
</evidence>
<evidence type="ECO:0000313" key="5">
    <source>
        <dbReference type="EMBL" id="CAF1094614.1"/>
    </source>
</evidence>
<feature type="repeat" description="TPR" evidence="3">
    <location>
        <begin position="783"/>
        <end position="816"/>
    </location>
</feature>
<proteinExistence type="predicted"/>
<evidence type="ECO:0000256" key="3">
    <source>
        <dbReference type="PROSITE-ProRule" id="PRU00339"/>
    </source>
</evidence>
<keyword evidence="2 3" id="KW-0802">TPR repeat</keyword>
<feature type="repeat" description="TPR" evidence="3">
    <location>
        <begin position="701"/>
        <end position="734"/>
    </location>
</feature>
<dbReference type="EMBL" id="CAJNOV010002229">
    <property type="protein sequence ID" value="CAF1094614.1"/>
    <property type="molecule type" value="Genomic_DNA"/>
</dbReference>
<dbReference type="PANTHER" id="PTHR45641:SF19">
    <property type="entry name" value="NEPHROCYSTIN-3"/>
    <property type="match status" value="1"/>
</dbReference>
<dbReference type="SMART" id="SM00028">
    <property type="entry name" value="TPR"/>
    <property type="match status" value="9"/>
</dbReference>
<dbReference type="GO" id="GO:0005576">
    <property type="term" value="C:extracellular region"/>
    <property type="evidence" value="ECO:0007669"/>
    <property type="project" value="InterPro"/>
</dbReference>
<dbReference type="PANTHER" id="PTHR45641">
    <property type="entry name" value="TETRATRICOPEPTIDE REPEAT PROTEIN (AFU_ORTHOLOGUE AFUA_6G03870)"/>
    <property type="match status" value="1"/>
</dbReference>
<comment type="caution">
    <text evidence="5">The sequence shown here is derived from an EMBL/GenBank/DDBJ whole genome shotgun (WGS) entry which is preliminary data.</text>
</comment>
<dbReference type="SUPFAM" id="SSF56399">
    <property type="entry name" value="ADP-ribosylation"/>
    <property type="match status" value="1"/>
</dbReference>
<dbReference type="InterPro" id="IPR011990">
    <property type="entry name" value="TPR-like_helical_dom_sf"/>
</dbReference>
<feature type="repeat" description="TPR" evidence="3">
    <location>
        <begin position="619"/>
        <end position="652"/>
    </location>
</feature>
<dbReference type="SUPFAM" id="SSF48452">
    <property type="entry name" value="TPR-like"/>
    <property type="match status" value="2"/>
</dbReference>
<dbReference type="InterPro" id="IPR019734">
    <property type="entry name" value="TPR_rpt"/>
</dbReference>
<evidence type="ECO:0000256" key="2">
    <source>
        <dbReference type="ARBA" id="ARBA00022803"/>
    </source>
</evidence>
<sequence>MGNSSDEQSVRIIQTTDAYLENVSLVWLDAQLDTTHDCIEAKKRLLAIVNTFQTFIDVDKCITLLTTNPLNQQFCVIVSGAFSSQLISSIVHLPQVITIAIYCFRALKYTSEQNQNQDKLLGIFVDLDSILTALGKCITAYLSSLSTVSTLTVSTNGSSLKYLSKENAIFVWFHLLFHAQCRLPRTTEARIAMIDECKRLYSDNEVQLDQINEFAATYTPEQAVRWYTRDSFLYRIVNRALRTQNIDTIFIFYPFIGDLHDQLVSLHREFLELGAPTFLNVYRGQHIHVDELRKITNNIDGLLSMNSFFSTSFDRALSRVLAQQNTGLESILYEITIDTDVPAAPFSNVGEHSYFPGEQEIIFSVDAVFRVQSACQEIDEYGNVWIVKLRLIDERTEQQLTDLLDYFKHDIDERCSLLTLAELLAEIGDYEGSKKFIKRIRTDFSTDDPELLDLFDVDANKIEIAISLLEKKLTTYESTKAPCMPAGDMLKSKTLSNAAITQCDIGNYDQATLLFCHAIGLDKVSPSLDKRRVLSSWINIGSIIYKKGDIMKALEIYQKVLDVFEGVQVPATHPMLADIHDRIGISNERLGNVREAISHYDKSHAIRLVSLPAGHSSLARSHSNLGRMHRANSNYSVANHHFQSALAIDERPESRTDPIDLFNTLTGLANISRRQGKSNESLQYLERATSLVISDNHPDMAQIHQLMGTLQCDLGNFDKAHAAFQQAIVISKKSNNDLELAEILVDFGRVQCRMDKIEQALDSFRRAYIIREKFLPESEPTVAEVHYEIGSTYFKTNRPRKALCHFSRCLELEEKSLPENHVDLAQSNNSIAAVLHSMGLYDEALVFAEKALQIVLLTLDVADPLVILYQTNLTSLKEILSHRHH</sequence>
<organism evidence="5 6">
    <name type="scientific">Rotaria magnacalcarata</name>
    <dbReference type="NCBI Taxonomy" id="392030"/>
    <lineage>
        <taxon>Eukaryota</taxon>
        <taxon>Metazoa</taxon>
        <taxon>Spiralia</taxon>
        <taxon>Gnathifera</taxon>
        <taxon>Rotifera</taxon>
        <taxon>Eurotatoria</taxon>
        <taxon>Bdelloidea</taxon>
        <taxon>Philodinida</taxon>
        <taxon>Philodinidae</taxon>
        <taxon>Rotaria</taxon>
    </lineage>
</organism>
<evidence type="ECO:0000313" key="6">
    <source>
        <dbReference type="Proteomes" id="UP000663855"/>
    </source>
</evidence>
<dbReference type="PROSITE" id="PS50005">
    <property type="entry name" value="TPR"/>
    <property type="match status" value="5"/>
</dbReference>
<dbReference type="PROSITE" id="PS51996">
    <property type="entry name" value="TR_MART"/>
    <property type="match status" value="1"/>
</dbReference>
<keyword evidence="1" id="KW-0677">Repeat</keyword>
<dbReference type="Gene3D" id="3.90.176.10">
    <property type="entry name" value="Toxin ADP-ribosyltransferase, Chain A, domain 1"/>
    <property type="match status" value="1"/>
</dbReference>
<protein>
    <recommendedName>
        <fullName evidence="4">ADP ribosyltransferase domain-containing protein</fullName>
    </recommendedName>
</protein>
<feature type="domain" description="ADP ribosyltransferase" evidence="4">
    <location>
        <begin position="221"/>
        <end position="376"/>
    </location>
</feature>
<dbReference type="Gene3D" id="1.25.40.10">
    <property type="entry name" value="Tetratricopeptide repeat domain"/>
    <property type="match status" value="3"/>
</dbReference>
<accession>A0A814NN85</accession>
<dbReference type="InterPro" id="IPR003540">
    <property type="entry name" value="ADP-ribosyltransferase"/>
</dbReference>
<feature type="repeat" description="TPR" evidence="3">
    <location>
        <begin position="741"/>
        <end position="774"/>
    </location>
</feature>
<gene>
    <name evidence="5" type="ORF">CJN711_LOCUS6841</name>
</gene>
<name>A0A814NN85_9BILA</name>
<dbReference type="Pfam" id="PF13424">
    <property type="entry name" value="TPR_12"/>
    <property type="match status" value="3"/>
</dbReference>
<evidence type="ECO:0000256" key="1">
    <source>
        <dbReference type="ARBA" id="ARBA00022737"/>
    </source>
</evidence>